<protein>
    <submittedName>
        <fullName evidence="1">Uncharacterized protein</fullName>
    </submittedName>
</protein>
<reference evidence="1" key="1">
    <citation type="submission" date="2014-09" db="EMBL/GenBank/DDBJ databases">
        <authorList>
            <person name="Magalhaes I.L.F."/>
            <person name="Oliveira U."/>
            <person name="Santos F.R."/>
            <person name="Vidigal T.H.D.A."/>
            <person name="Brescovit A.D."/>
            <person name="Santos A.J."/>
        </authorList>
    </citation>
    <scope>NUCLEOTIDE SEQUENCE</scope>
    <source>
        <tissue evidence="1">Shoot tissue taken approximately 20 cm above the soil surface</tissue>
    </source>
</reference>
<dbReference type="AlphaFoldDB" id="A0A0A9AEF8"/>
<organism evidence="1">
    <name type="scientific">Arundo donax</name>
    <name type="common">Giant reed</name>
    <name type="synonym">Donax arundinaceus</name>
    <dbReference type="NCBI Taxonomy" id="35708"/>
    <lineage>
        <taxon>Eukaryota</taxon>
        <taxon>Viridiplantae</taxon>
        <taxon>Streptophyta</taxon>
        <taxon>Embryophyta</taxon>
        <taxon>Tracheophyta</taxon>
        <taxon>Spermatophyta</taxon>
        <taxon>Magnoliopsida</taxon>
        <taxon>Liliopsida</taxon>
        <taxon>Poales</taxon>
        <taxon>Poaceae</taxon>
        <taxon>PACMAD clade</taxon>
        <taxon>Arundinoideae</taxon>
        <taxon>Arundineae</taxon>
        <taxon>Arundo</taxon>
    </lineage>
</organism>
<sequence>MADIPFPFNEPVVNTFDAMERHYVEHWNRCVGPRAWSVGPLCLARQTTPPHVASTAATPLGYSSGWTRRRRQAVPCSTLRSARWWRCQRLS</sequence>
<evidence type="ECO:0000313" key="1">
    <source>
        <dbReference type="EMBL" id="JAD45482.1"/>
    </source>
</evidence>
<name>A0A0A9AEF8_ARUDO</name>
<reference evidence="1" key="2">
    <citation type="journal article" date="2015" name="Data Brief">
        <title>Shoot transcriptome of the giant reed, Arundo donax.</title>
        <authorList>
            <person name="Barrero R.A."/>
            <person name="Guerrero F.D."/>
            <person name="Moolhuijzen P."/>
            <person name="Goolsby J.A."/>
            <person name="Tidwell J."/>
            <person name="Bellgard S.E."/>
            <person name="Bellgard M.I."/>
        </authorList>
    </citation>
    <scope>NUCLEOTIDE SEQUENCE</scope>
    <source>
        <tissue evidence="1">Shoot tissue taken approximately 20 cm above the soil surface</tissue>
    </source>
</reference>
<dbReference type="Gene3D" id="3.40.50.2000">
    <property type="entry name" value="Glycogen Phosphorylase B"/>
    <property type="match status" value="1"/>
</dbReference>
<proteinExistence type="predicted"/>
<dbReference type="EMBL" id="GBRH01252413">
    <property type="protein sequence ID" value="JAD45482.1"/>
    <property type="molecule type" value="Transcribed_RNA"/>
</dbReference>
<accession>A0A0A9AEF8</accession>